<accession>A0A8S5LGG6</accession>
<dbReference type="Gene3D" id="1.20.120.20">
    <property type="entry name" value="Apolipoprotein"/>
    <property type="match status" value="1"/>
</dbReference>
<reference evidence="2" key="1">
    <citation type="journal article" date="2021" name="Proc. Natl. Acad. Sci. U.S.A.">
        <title>A Catalog of Tens of Thousands of Viruses from Human Metagenomes Reveals Hidden Associations with Chronic Diseases.</title>
        <authorList>
            <person name="Tisza M.J."/>
            <person name="Buck C.B."/>
        </authorList>
    </citation>
    <scope>NUCLEOTIDE SEQUENCE</scope>
    <source>
        <strain evidence="2">CtFiA6</strain>
    </source>
</reference>
<dbReference type="EMBL" id="BK014714">
    <property type="protein sequence ID" value="DAD69032.1"/>
    <property type="molecule type" value="Genomic_DNA"/>
</dbReference>
<name>A0A8S5LGG6_9CAUD</name>
<feature type="region of interest" description="Disordered" evidence="1">
    <location>
        <begin position="329"/>
        <end position="350"/>
    </location>
</feature>
<protein>
    <submittedName>
        <fullName evidence="2">Minor tail protein</fullName>
    </submittedName>
</protein>
<proteinExistence type="predicted"/>
<dbReference type="SUPFAM" id="SSF48371">
    <property type="entry name" value="ARM repeat"/>
    <property type="match status" value="1"/>
</dbReference>
<evidence type="ECO:0000313" key="2">
    <source>
        <dbReference type="EMBL" id="DAD69032.1"/>
    </source>
</evidence>
<dbReference type="InterPro" id="IPR016024">
    <property type="entry name" value="ARM-type_fold"/>
</dbReference>
<organism evidence="2">
    <name type="scientific">Siphoviridae sp. ctFiA6</name>
    <dbReference type="NCBI Taxonomy" id="2823573"/>
    <lineage>
        <taxon>Viruses</taxon>
        <taxon>Duplodnaviria</taxon>
        <taxon>Heunggongvirae</taxon>
        <taxon>Uroviricota</taxon>
        <taxon>Caudoviricetes</taxon>
    </lineage>
</organism>
<feature type="compositionally biased region" description="Gly residues" evidence="1">
    <location>
        <begin position="337"/>
        <end position="349"/>
    </location>
</feature>
<dbReference type="PANTHER" id="PTHR37813:SF1">
    <property type="entry name" value="FELS-2 PROPHAGE PROTEIN"/>
    <property type="match status" value="1"/>
</dbReference>
<dbReference type="PANTHER" id="PTHR37813">
    <property type="entry name" value="FELS-2 PROPHAGE PROTEIN"/>
    <property type="match status" value="1"/>
</dbReference>
<evidence type="ECO:0000256" key="1">
    <source>
        <dbReference type="SAM" id="MobiDB-lite"/>
    </source>
</evidence>
<sequence length="984" mass="105639">MAGSSAGSIQLDLELNRTGFDRQLSGIGNMAKKAGLAIAAAFSVKALVDFSKSCINLGSDLAEVQNVVDVTFTSMSAQVDKFAKDAAVNLGLSETMAKKYMGTIGAMSKSLGFSEKAAYDMSEGIASLAGDVASFYNISQDSAFDKLQSIFTGTLLPLREFGINMSQAALQEYALRNGITKSIDAMSEQEKVMLRYRFVMDGLKGAQGDFLRTSDGWANQVRVLKLQFDSLKATIGQGLINVLLPVVKMINGLIGRVMSLANAFKAFTDLLSGGKSSSGVSVSKAATDMSKMEQAAGGAGKALDGAGGAAKKAAKDIASATTGIDELNIINKPDSGGDNGSGGGSGGGSSDYSADEFDMGALSQGEGVVDSFGEKIKGLIGYVKELAGLFKEGFTIGFGDTSVIDDIQGKIKGIERSVLDIFSNADVQKSAEKFMETLALSFGKVAGSMASIGATIALNLLGGLDKYLQQNSGRIKQYVVDMFDISARKAEIIGNFSVAVADIFTVFRGEQAQQLTADLIGIFANSFMSISELSAKIGVDLMNMIAQPIIENSGLIKTSLDTLVGFIGNVVNTLKNTADYFFTGLLKAYDTHFKPFVDSLTKGFSEILQRALELFEQYLKPVLEQVGVKFHELAENHLKPLIDRFFEFFGKVTEGLTLLWETVLKPFVLWFMSVMAPEIANAVQTVTDVFFKLAAGIADVANGILKVLGGIIDFIVGAFTGNWKKAWEGIKSILDGIWDIMKGIVNTAINVISAVIDGILRKIKSLWDNVWTAISTKVKEIWQGIKTNISTTFENIKTNISTVLEAIKAKWSEVWSSIKDKTSGIWNGIWSIIKGCLNNILNGMETMVNGAIKSINKLIEAINDVADSVPGMSSDLIPTIPSVSLPRLAQGGYVKANTPQLAMIGDNKYQGEVVAPEGKLLDMARIAADMSSQSRDNQTNERILTALEKIADLIETLDLTVNLDNKEIARSQREYNKRLGFDMT</sequence>